<protein>
    <submittedName>
        <fullName evidence="1">Uncharacterized protein</fullName>
    </submittedName>
</protein>
<accession>A0A316DCC1</accession>
<dbReference type="EMBL" id="QGGL01000003">
    <property type="protein sequence ID" value="PWK15634.1"/>
    <property type="molecule type" value="Genomic_DNA"/>
</dbReference>
<gene>
    <name evidence="1" type="ORF">C7459_103174</name>
</gene>
<proteinExistence type="predicted"/>
<name>A0A316DCC1_9BACL</name>
<reference evidence="1 2" key="1">
    <citation type="submission" date="2018-05" db="EMBL/GenBank/DDBJ databases">
        <title>Genomic Encyclopedia of Type Strains, Phase IV (KMG-IV): sequencing the most valuable type-strain genomes for metagenomic binning, comparative biology and taxonomic classification.</title>
        <authorList>
            <person name="Goeker M."/>
        </authorList>
    </citation>
    <scope>NUCLEOTIDE SEQUENCE [LARGE SCALE GENOMIC DNA]</scope>
    <source>
        <strain evidence="1 2">DSM 18773</strain>
    </source>
</reference>
<dbReference type="Proteomes" id="UP000245634">
    <property type="component" value="Unassembled WGS sequence"/>
</dbReference>
<dbReference type="AlphaFoldDB" id="A0A316DCC1"/>
<organism evidence="1 2">
    <name type="scientific">Tumebacillus permanentifrigoris</name>
    <dbReference type="NCBI Taxonomy" id="378543"/>
    <lineage>
        <taxon>Bacteria</taxon>
        <taxon>Bacillati</taxon>
        <taxon>Bacillota</taxon>
        <taxon>Bacilli</taxon>
        <taxon>Bacillales</taxon>
        <taxon>Alicyclobacillaceae</taxon>
        <taxon>Tumebacillus</taxon>
    </lineage>
</organism>
<comment type="caution">
    <text evidence="1">The sequence shown here is derived from an EMBL/GenBank/DDBJ whole genome shotgun (WGS) entry which is preliminary data.</text>
</comment>
<sequence>MLDLQGAEQNIPKRMAIRGLMRFFAVRDCFQSRINNIITKE</sequence>
<evidence type="ECO:0000313" key="2">
    <source>
        <dbReference type="Proteomes" id="UP000245634"/>
    </source>
</evidence>
<keyword evidence="2" id="KW-1185">Reference proteome</keyword>
<evidence type="ECO:0000313" key="1">
    <source>
        <dbReference type="EMBL" id="PWK15634.1"/>
    </source>
</evidence>